<organism evidence="1 2">
    <name type="scientific">Polaribacter cellanae</name>
    <dbReference type="NCBI Taxonomy" id="2818493"/>
    <lineage>
        <taxon>Bacteria</taxon>
        <taxon>Pseudomonadati</taxon>
        <taxon>Bacteroidota</taxon>
        <taxon>Flavobacteriia</taxon>
        <taxon>Flavobacteriales</taxon>
        <taxon>Flavobacteriaceae</taxon>
    </lineage>
</organism>
<dbReference type="NCBIfam" id="TIGR03696">
    <property type="entry name" value="Rhs_assc_core"/>
    <property type="match status" value="1"/>
</dbReference>
<sequence>MTSSNGNSLAQKWGFGGKELNDDDIGGTKLNWHDFGARNYDAALGRWMNLDPLAESMRRHSPYNYAFNNPIYFIDPDGMSPVGEGMDDKKNFDFDDGSKGQASTVVDNTGKIIDHKDDGDPFIYLNSRELDNIIGVEREGREYKEGSYVAINDIFNDVKLPPTFQRWLIADKNNVTAFELPWYVGGKGAWNIRSIGAYYAWLKVAMNKGVFKAAIYGLAAVEKGGSAVKVLKVLEAEAKAAGASKIVVEGLAIGEKRLIELLPYVKRLGYTIEKTTTETIKISKKLK</sequence>
<name>A0A975H5T9_9FLAO</name>
<protein>
    <recommendedName>
        <fullName evidence="3">RHS repeat-associated core domain-containing protein</fullName>
    </recommendedName>
</protein>
<dbReference type="Gene3D" id="2.180.10.10">
    <property type="entry name" value="RHS repeat-associated core"/>
    <property type="match status" value="1"/>
</dbReference>
<dbReference type="Proteomes" id="UP000663920">
    <property type="component" value="Chromosome"/>
</dbReference>
<dbReference type="AlphaFoldDB" id="A0A975H5T9"/>
<dbReference type="EMBL" id="CP071869">
    <property type="protein sequence ID" value="QTE21224.1"/>
    <property type="molecule type" value="Genomic_DNA"/>
</dbReference>
<evidence type="ECO:0000313" key="2">
    <source>
        <dbReference type="Proteomes" id="UP000663920"/>
    </source>
</evidence>
<keyword evidence="2" id="KW-1185">Reference proteome</keyword>
<reference evidence="1 2" key="1">
    <citation type="submission" date="2021-03" db="EMBL/GenBank/DDBJ databases">
        <title>Complete genome of Polaribacter_sp.SM13.</title>
        <authorList>
            <person name="Jeong S.W."/>
            <person name="Bae J.W."/>
        </authorList>
    </citation>
    <scope>NUCLEOTIDE SEQUENCE [LARGE SCALE GENOMIC DNA]</scope>
    <source>
        <strain evidence="1 2">SM13</strain>
    </source>
</reference>
<dbReference type="InterPro" id="IPR022385">
    <property type="entry name" value="Rhs_assc_core"/>
</dbReference>
<gene>
    <name evidence="1" type="ORF">J3359_10270</name>
</gene>
<accession>A0A975H5T9</accession>
<evidence type="ECO:0008006" key="3">
    <source>
        <dbReference type="Google" id="ProtNLM"/>
    </source>
</evidence>
<dbReference type="KEGG" id="pcea:J3359_10270"/>
<proteinExistence type="predicted"/>
<evidence type="ECO:0000313" key="1">
    <source>
        <dbReference type="EMBL" id="QTE21224.1"/>
    </source>
</evidence>